<dbReference type="EMBL" id="FN649751">
    <property type="protein sequence ID" value="CBJ32922.1"/>
    <property type="molecule type" value="Genomic_DNA"/>
</dbReference>
<dbReference type="Proteomes" id="UP000002630">
    <property type="component" value="Linkage Group LG26"/>
</dbReference>
<proteinExistence type="predicted"/>
<feature type="coiled-coil region" evidence="1">
    <location>
        <begin position="290"/>
        <end position="317"/>
    </location>
</feature>
<sequence>MGEDGLGDVMCLSAGRAFRPACSTAFRTKLSTYLSTWVGLLPSAVSCSCSCLLLYGQGLLQTLPGDFTPHEKEASLWSGPSSMLRVQQAGRVASAALNALEKKLSRVRWRRSNPRWGSRRRTQTAPATLLASTLWAVCDVIDVLVDEPSPQDSSKPLSDWSATDLVQGHGRRGQAQDRRDGGVPIVHGFQGGLRPTNYVMMLAASSSFKGMDDMAKYDEAMEDPGGFHGEAQQSRQAYQAGAEADAENHQERKGVGAAQVERQQDEGAVRALQKAKVKANAKTDAEKVAVTKAGETAKALRKAAQQARQEAMHLFAKNPSAESVKGHQTLGRQDQEASAFGVFGESTAKLELEA</sequence>
<evidence type="ECO:0000256" key="1">
    <source>
        <dbReference type="SAM" id="Coils"/>
    </source>
</evidence>
<keyword evidence="4" id="KW-1185">Reference proteome</keyword>
<feature type="region of interest" description="Disordered" evidence="2">
    <location>
        <begin position="220"/>
        <end position="250"/>
    </location>
</feature>
<dbReference type="AlphaFoldDB" id="D7G040"/>
<accession>D7G040</accession>
<dbReference type="OrthoDB" id="10671222at2759"/>
<organism evidence="3 4">
    <name type="scientific">Ectocarpus siliculosus</name>
    <name type="common">Brown alga</name>
    <name type="synonym">Conferva siliculosa</name>
    <dbReference type="NCBI Taxonomy" id="2880"/>
    <lineage>
        <taxon>Eukaryota</taxon>
        <taxon>Sar</taxon>
        <taxon>Stramenopiles</taxon>
        <taxon>Ochrophyta</taxon>
        <taxon>PX clade</taxon>
        <taxon>Phaeophyceae</taxon>
        <taxon>Ectocarpales</taxon>
        <taxon>Ectocarpaceae</taxon>
        <taxon>Ectocarpus</taxon>
    </lineage>
</organism>
<keyword evidence="1" id="KW-0175">Coiled coil</keyword>
<protein>
    <submittedName>
        <fullName evidence="3">Uncharacterized protein</fullName>
    </submittedName>
</protein>
<dbReference type="InParanoid" id="D7G040"/>
<reference evidence="3 4" key="1">
    <citation type="journal article" date="2010" name="Nature">
        <title>The Ectocarpus genome and the independent evolution of multicellularity in brown algae.</title>
        <authorList>
            <person name="Cock J.M."/>
            <person name="Sterck L."/>
            <person name="Rouze P."/>
            <person name="Scornet D."/>
            <person name="Allen A.E."/>
            <person name="Amoutzias G."/>
            <person name="Anthouard V."/>
            <person name="Artiguenave F."/>
            <person name="Aury J.M."/>
            <person name="Badger J.H."/>
            <person name="Beszteri B."/>
            <person name="Billiau K."/>
            <person name="Bonnet E."/>
            <person name="Bothwell J.H."/>
            <person name="Bowler C."/>
            <person name="Boyen C."/>
            <person name="Brownlee C."/>
            <person name="Carrano C.J."/>
            <person name="Charrier B."/>
            <person name="Cho G.Y."/>
            <person name="Coelho S.M."/>
            <person name="Collen J."/>
            <person name="Corre E."/>
            <person name="Da Silva C."/>
            <person name="Delage L."/>
            <person name="Delaroque N."/>
            <person name="Dittami S.M."/>
            <person name="Doulbeau S."/>
            <person name="Elias M."/>
            <person name="Farnham G."/>
            <person name="Gachon C.M."/>
            <person name="Gschloessl B."/>
            <person name="Heesch S."/>
            <person name="Jabbari K."/>
            <person name="Jubin C."/>
            <person name="Kawai H."/>
            <person name="Kimura K."/>
            <person name="Kloareg B."/>
            <person name="Kupper F.C."/>
            <person name="Lang D."/>
            <person name="Le Bail A."/>
            <person name="Leblanc C."/>
            <person name="Lerouge P."/>
            <person name="Lohr M."/>
            <person name="Lopez P.J."/>
            <person name="Martens C."/>
            <person name="Maumus F."/>
            <person name="Michel G."/>
            <person name="Miranda-Saavedra D."/>
            <person name="Morales J."/>
            <person name="Moreau H."/>
            <person name="Motomura T."/>
            <person name="Nagasato C."/>
            <person name="Napoli C.A."/>
            <person name="Nelson D.R."/>
            <person name="Nyvall-Collen P."/>
            <person name="Peters A.F."/>
            <person name="Pommier C."/>
            <person name="Potin P."/>
            <person name="Poulain J."/>
            <person name="Quesneville H."/>
            <person name="Read B."/>
            <person name="Rensing S.A."/>
            <person name="Ritter A."/>
            <person name="Rousvoal S."/>
            <person name="Samanta M."/>
            <person name="Samson G."/>
            <person name="Schroeder D.C."/>
            <person name="Segurens B."/>
            <person name="Strittmatter M."/>
            <person name="Tonon T."/>
            <person name="Tregear J.W."/>
            <person name="Valentin K."/>
            <person name="von Dassow P."/>
            <person name="Yamagishi T."/>
            <person name="Van de Peer Y."/>
            <person name="Wincker P."/>
        </authorList>
    </citation>
    <scope>NUCLEOTIDE SEQUENCE [LARGE SCALE GENOMIC DNA]</scope>
    <source>
        <strain evidence="4">Ec32 / CCAP1310/4</strain>
    </source>
</reference>
<evidence type="ECO:0000313" key="3">
    <source>
        <dbReference type="EMBL" id="CBJ32922.1"/>
    </source>
</evidence>
<dbReference type="EMBL" id="FN648590">
    <property type="protein sequence ID" value="CBJ32922.1"/>
    <property type="molecule type" value="Genomic_DNA"/>
</dbReference>
<evidence type="ECO:0000256" key="2">
    <source>
        <dbReference type="SAM" id="MobiDB-lite"/>
    </source>
</evidence>
<feature type="region of interest" description="Disordered" evidence="2">
    <location>
        <begin position="148"/>
        <end position="183"/>
    </location>
</feature>
<evidence type="ECO:0000313" key="4">
    <source>
        <dbReference type="Proteomes" id="UP000002630"/>
    </source>
</evidence>
<name>D7G040_ECTSI</name>
<feature type="region of interest" description="Disordered" evidence="2">
    <location>
        <begin position="317"/>
        <end position="338"/>
    </location>
</feature>
<gene>
    <name evidence="3" type="ORF">Esi_0393_0009</name>
</gene>